<evidence type="ECO:0000259" key="5">
    <source>
        <dbReference type="PROSITE" id="PS50931"/>
    </source>
</evidence>
<dbReference type="Gene3D" id="1.10.10.10">
    <property type="entry name" value="Winged helix-like DNA-binding domain superfamily/Winged helix DNA-binding domain"/>
    <property type="match status" value="1"/>
</dbReference>
<evidence type="ECO:0000256" key="1">
    <source>
        <dbReference type="ARBA" id="ARBA00009437"/>
    </source>
</evidence>
<sequence>MKLPFDLRALEIFVSVTERGSFTAAAMALQLAQSAVSQSIANLETRLGQPLLIRGTKGVSLTPAGETLLVHARSLLQQAQRAALAMAELDGLVKGEVRIGVSSMLGSYYFPPLLMAFKARHPDITLSVIEGGTLSLRKMIDNGELDLGVIVEEHPGSATSGLVSQHFLREEMVVCLPNDHPLATREHVSLEAFFAEELVVFKRGYFHRDFIERLASQHGLIPSIAFESNLIALNKAIVSRGFGITTFLKRVVEDDREENNLTAISFSEPAWLDLSLAWRRERGLSRAEQAFVDFVIEHSVVRESP</sequence>
<gene>
    <name evidence="6" type="ORF">V6243_14205</name>
</gene>
<dbReference type="InterPro" id="IPR036388">
    <property type="entry name" value="WH-like_DNA-bd_sf"/>
</dbReference>
<keyword evidence="4" id="KW-0804">Transcription</keyword>
<organism evidence="6 7">
    <name type="scientific">Cobetia marina</name>
    <name type="common">Deleya marina</name>
    <dbReference type="NCBI Taxonomy" id="28258"/>
    <lineage>
        <taxon>Bacteria</taxon>
        <taxon>Pseudomonadati</taxon>
        <taxon>Pseudomonadota</taxon>
        <taxon>Gammaproteobacteria</taxon>
        <taxon>Oceanospirillales</taxon>
        <taxon>Halomonadaceae</taxon>
        <taxon>Cobetia</taxon>
    </lineage>
</organism>
<keyword evidence="7" id="KW-1185">Reference proteome</keyword>
<dbReference type="RefSeq" id="WP_341542691.1">
    <property type="nucleotide sequence ID" value="NZ_JBAKAP010000017.1"/>
</dbReference>
<dbReference type="Proteomes" id="UP001378242">
    <property type="component" value="Unassembled WGS sequence"/>
</dbReference>
<dbReference type="PANTHER" id="PTHR30419:SF30">
    <property type="entry name" value="LYSR FAMILY TRANSCRIPTIONAL REGULATOR"/>
    <property type="match status" value="1"/>
</dbReference>
<evidence type="ECO:0000313" key="6">
    <source>
        <dbReference type="EMBL" id="MEL0617979.1"/>
    </source>
</evidence>
<comment type="similarity">
    <text evidence="1">Belongs to the LysR transcriptional regulatory family.</text>
</comment>
<dbReference type="InterPro" id="IPR000847">
    <property type="entry name" value="LysR_HTH_N"/>
</dbReference>
<comment type="caution">
    <text evidence="6">The sequence shown here is derived from an EMBL/GenBank/DDBJ whole genome shotgun (WGS) entry which is preliminary data.</text>
</comment>
<dbReference type="EMBL" id="JBAKAP010000017">
    <property type="protein sequence ID" value="MEL0617979.1"/>
    <property type="molecule type" value="Genomic_DNA"/>
</dbReference>
<evidence type="ECO:0000256" key="2">
    <source>
        <dbReference type="ARBA" id="ARBA00023015"/>
    </source>
</evidence>
<name>A0ABU9GIN8_COBMA</name>
<dbReference type="CDD" id="cd05466">
    <property type="entry name" value="PBP2_LTTR_substrate"/>
    <property type="match status" value="1"/>
</dbReference>
<dbReference type="Pfam" id="PF03466">
    <property type="entry name" value="LysR_substrate"/>
    <property type="match status" value="1"/>
</dbReference>
<dbReference type="SUPFAM" id="SSF46785">
    <property type="entry name" value="Winged helix' DNA-binding domain"/>
    <property type="match status" value="1"/>
</dbReference>
<dbReference type="PROSITE" id="PS50931">
    <property type="entry name" value="HTH_LYSR"/>
    <property type="match status" value="1"/>
</dbReference>
<dbReference type="Gene3D" id="3.40.190.290">
    <property type="match status" value="1"/>
</dbReference>
<accession>A0ABU9GIN8</accession>
<dbReference type="SUPFAM" id="SSF53850">
    <property type="entry name" value="Periplasmic binding protein-like II"/>
    <property type="match status" value="1"/>
</dbReference>
<evidence type="ECO:0000256" key="3">
    <source>
        <dbReference type="ARBA" id="ARBA00023125"/>
    </source>
</evidence>
<dbReference type="Pfam" id="PF00126">
    <property type="entry name" value="HTH_1"/>
    <property type="match status" value="1"/>
</dbReference>
<protein>
    <submittedName>
        <fullName evidence="6">LysR substrate-binding domain-containing protein</fullName>
    </submittedName>
</protein>
<keyword evidence="2" id="KW-0805">Transcription regulation</keyword>
<dbReference type="PANTHER" id="PTHR30419">
    <property type="entry name" value="HTH-TYPE TRANSCRIPTIONAL REGULATOR YBHD"/>
    <property type="match status" value="1"/>
</dbReference>
<dbReference type="PRINTS" id="PR00039">
    <property type="entry name" value="HTHLYSR"/>
</dbReference>
<evidence type="ECO:0000313" key="7">
    <source>
        <dbReference type="Proteomes" id="UP001378242"/>
    </source>
</evidence>
<dbReference type="InterPro" id="IPR005119">
    <property type="entry name" value="LysR_subst-bd"/>
</dbReference>
<keyword evidence="3" id="KW-0238">DNA-binding</keyword>
<feature type="domain" description="HTH lysR-type" evidence="5">
    <location>
        <begin position="5"/>
        <end position="62"/>
    </location>
</feature>
<dbReference type="InterPro" id="IPR050950">
    <property type="entry name" value="HTH-type_LysR_regulators"/>
</dbReference>
<evidence type="ECO:0000256" key="4">
    <source>
        <dbReference type="ARBA" id="ARBA00023163"/>
    </source>
</evidence>
<reference evidence="6 7" key="1">
    <citation type="submission" date="2024-02" db="EMBL/GenBank/DDBJ databases">
        <title>Bacteria isolated from the canopy kelp, Nereocystis luetkeana.</title>
        <authorList>
            <person name="Pfister C.A."/>
            <person name="Younker I.T."/>
            <person name="Light S.H."/>
        </authorList>
    </citation>
    <scope>NUCLEOTIDE SEQUENCE [LARGE SCALE GENOMIC DNA]</scope>
    <source>
        <strain evidence="6 7">TI.5.07</strain>
    </source>
</reference>
<dbReference type="InterPro" id="IPR036390">
    <property type="entry name" value="WH_DNA-bd_sf"/>
</dbReference>
<proteinExistence type="inferred from homology"/>